<organism evidence="5 6">
    <name type="scientific">Pseudomonas asuensis</name>
    <dbReference type="NCBI Taxonomy" id="1825787"/>
    <lineage>
        <taxon>Bacteria</taxon>
        <taxon>Pseudomonadati</taxon>
        <taxon>Pseudomonadota</taxon>
        <taxon>Gammaproteobacteria</taxon>
        <taxon>Pseudomonadales</taxon>
        <taxon>Pseudomonadaceae</taxon>
        <taxon>Pseudomonas</taxon>
    </lineage>
</organism>
<evidence type="ECO:0000313" key="5">
    <source>
        <dbReference type="EMBL" id="GGM15226.1"/>
    </source>
</evidence>
<evidence type="ECO:0000313" key="6">
    <source>
        <dbReference type="Proteomes" id="UP000616499"/>
    </source>
</evidence>
<reference evidence="6" key="1">
    <citation type="journal article" date="2019" name="Int. J. Syst. Evol. Microbiol.">
        <title>The Global Catalogue of Microorganisms (GCM) 10K type strain sequencing project: providing services to taxonomists for standard genome sequencing and annotation.</title>
        <authorList>
            <consortium name="The Broad Institute Genomics Platform"/>
            <consortium name="The Broad Institute Genome Sequencing Center for Infectious Disease"/>
            <person name="Wu L."/>
            <person name="Ma J."/>
        </authorList>
    </citation>
    <scope>NUCLEOTIDE SEQUENCE [LARGE SCALE GENOMIC DNA]</scope>
    <source>
        <strain evidence="6">JCM 13501</strain>
    </source>
</reference>
<name>A0ABQ2GWW6_9PSED</name>
<dbReference type="SUPFAM" id="SSF52540">
    <property type="entry name" value="P-loop containing nucleoside triphosphate hydrolases"/>
    <property type="match status" value="1"/>
</dbReference>
<keyword evidence="6" id="KW-1185">Reference proteome</keyword>
<dbReference type="PANTHER" id="PTHR42708">
    <property type="entry name" value="ATP/GTP-BINDING PROTEIN-RELATED"/>
    <property type="match status" value="1"/>
</dbReference>
<dbReference type="RefSeq" id="WP_188866712.1">
    <property type="nucleotide sequence ID" value="NZ_BMNW01000005.1"/>
</dbReference>
<accession>A0ABQ2GWW6</accession>
<dbReference type="Proteomes" id="UP000616499">
    <property type="component" value="Unassembled WGS sequence"/>
</dbReference>
<dbReference type="Gene3D" id="3.40.50.300">
    <property type="entry name" value="P-loop containing nucleotide triphosphate hydrolases"/>
    <property type="match status" value="1"/>
</dbReference>
<dbReference type="InterPro" id="IPR052705">
    <property type="entry name" value="Gliding_Motility_GTPase"/>
</dbReference>
<dbReference type="PANTHER" id="PTHR42708:SF1">
    <property type="entry name" value="GLIDING MOTILITY PROTEIN MGLA"/>
    <property type="match status" value="1"/>
</dbReference>
<sequence>MISKILFIGPMGAGKTTAITAVSDSEPITTEADNLDRAQSDKATTTVALDYGEIYLDEDSSVLLYGMPGQDRFDFMWPILAEGALGAVLLLDHSHPDAVAQLDHFLEAFAALVSCGALVVGVGRVQNSQDIGVYQAHLKAKGLALPVYATDVRHKQNVLLLIETLIANAELNEILER</sequence>
<dbReference type="Pfam" id="PF03029">
    <property type="entry name" value="ATP_bind_1"/>
    <property type="match status" value="1"/>
</dbReference>
<evidence type="ECO:0000256" key="1">
    <source>
        <dbReference type="ARBA" id="ARBA00005290"/>
    </source>
</evidence>
<dbReference type="EMBL" id="BMNW01000005">
    <property type="protein sequence ID" value="GGM15226.1"/>
    <property type="molecule type" value="Genomic_DNA"/>
</dbReference>
<evidence type="ECO:0000256" key="4">
    <source>
        <dbReference type="ARBA" id="ARBA00023134"/>
    </source>
</evidence>
<dbReference type="CDD" id="cd00882">
    <property type="entry name" value="Ras_like_GTPase"/>
    <property type="match status" value="1"/>
</dbReference>
<gene>
    <name evidence="5" type="ORF">GCM10009425_27660</name>
</gene>
<keyword evidence="2" id="KW-0547">Nucleotide-binding</keyword>
<keyword evidence="3" id="KW-0378">Hydrolase</keyword>
<dbReference type="InterPro" id="IPR004130">
    <property type="entry name" value="Gpn"/>
</dbReference>
<protein>
    <submittedName>
        <fullName evidence="5">GTP-binding protein</fullName>
    </submittedName>
</protein>
<dbReference type="InterPro" id="IPR027417">
    <property type="entry name" value="P-loop_NTPase"/>
</dbReference>
<keyword evidence="4" id="KW-0342">GTP-binding</keyword>
<evidence type="ECO:0000256" key="3">
    <source>
        <dbReference type="ARBA" id="ARBA00022801"/>
    </source>
</evidence>
<proteinExistence type="inferred from homology"/>
<evidence type="ECO:0000256" key="2">
    <source>
        <dbReference type="ARBA" id="ARBA00022741"/>
    </source>
</evidence>
<comment type="similarity">
    <text evidence="1">Belongs to the GPN-loop GTPase family.</text>
</comment>
<comment type="caution">
    <text evidence="5">The sequence shown here is derived from an EMBL/GenBank/DDBJ whole genome shotgun (WGS) entry which is preliminary data.</text>
</comment>